<feature type="compositionally biased region" description="Low complexity" evidence="2">
    <location>
        <begin position="377"/>
        <end position="390"/>
    </location>
</feature>
<reference evidence="4 5" key="1">
    <citation type="submission" date="2019-04" db="EMBL/GenBank/DDBJ databases">
        <title>The sequence and de novo assembly of Takifugu bimaculatus genome using PacBio and Hi-C technologies.</title>
        <authorList>
            <person name="Xu P."/>
            <person name="Liu B."/>
            <person name="Zhou Z."/>
        </authorList>
    </citation>
    <scope>NUCLEOTIDE SEQUENCE [LARGE SCALE GENOMIC DNA]</scope>
    <source>
        <strain evidence="4">TB-2018</strain>
        <tissue evidence="4">Muscle</tissue>
    </source>
</reference>
<evidence type="ECO:0000313" key="4">
    <source>
        <dbReference type="EMBL" id="TNM89743.1"/>
    </source>
</evidence>
<dbReference type="InterPro" id="IPR014752">
    <property type="entry name" value="Arrestin-like_C"/>
</dbReference>
<dbReference type="InterPro" id="IPR050357">
    <property type="entry name" value="Arrestin_domain-protein"/>
</dbReference>
<dbReference type="Pfam" id="PF02752">
    <property type="entry name" value="Arrestin_C"/>
    <property type="match status" value="1"/>
</dbReference>
<dbReference type="PANTHER" id="PTHR11188">
    <property type="entry name" value="ARRESTIN DOMAIN CONTAINING PROTEIN"/>
    <property type="match status" value="1"/>
</dbReference>
<dbReference type="PANTHER" id="PTHR11188:SF135">
    <property type="entry name" value="ARRESTIN DOMAIN CONTAINING 3-LIKE-RELATED"/>
    <property type="match status" value="1"/>
</dbReference>
<dbReference type="GO" id="GO:0005737">
    <property type="term" value="C:cytoplasm"/>
    <property type="evidence" value="ECO:0007669"/>
    <property type="project" value="TreeGrafter"/>
</dbReference>
<dbReference type="Proteomes" id="UP000516260">
    <property type="component" value="Chromosome 4"/>
</dbReference>
<dbReference type="InterPro" id="IPR011021">
    <property type="entry name" value="Arrestin-like_N"/>
</dbReference>
<proteinExistence type="inferred from homology"/>
<dbReference type="GO" id="GO:0005886">
    <property type="term" value="C:plasma membrane"/>
    <property type="evidence" value="ECO:0007669"/>
    <property type="project" value="TreeGrafter"/>
</dbReference>
<dbReference type="Gene3D" id="2.60.40.640">
    <property type="match status" value="2"/>
</dbReference>
<feature type="region of interest" description="Disordered" evidence="2">
    <location>
        <begin position="376"/>
        <end position="461"/>
    </location>
</feature>
<dbReference type="InterPro" id="IPR014756">
    <property type="entry name" value="Ig_E-set"/>
</dbReference>
<dbReference type="Pfam" id="PF00339">
    <property type="entry name" value="Arrestin_N"/>
    <property type="match status" value="1"/>
</dbReference>
<keyword evidence="5" id="KW-1185">Reference proteome</keyword>
<sequence length="461" mass="49905">MPSVQSFTIACEALNEHGTFSEGDVLRGKVTLALIKQISAESMFVKVTGDASVHWTKRVNDRTYTYSADHRYFKLKQPLIPEWAKDVIPPGTHVYDFVFNLPSCGMPSSFRGSHGKIVYKLTATLARSWRLDRTVEQELNFNSRSIPNLPTFLLQQICTTNKEMGFFSKGNVQMDVILDRRVFAPGETIAVVAKINNSSSSEMTPKFKLKCDIVYRAQGNTNHESSTIAIVSDQCVTPRTQKTVNCALQVPRDLGLSIQNCNLISVEYRLKAYLDISFASDPKVVFPLLICPHSMIHGGAARPHSASAAGGPSNCDFPPPAAAARPYPAGATGGTLNASVPPPFMAMGPYPYSAAPPPQYPAQPAFVRGSSPYPHLASPYGSQSSSSSVLHPPPAAAAPHPPPSAPEIPPMNTYPTPPPYNATQPSAPLMNTDFLSQQDEPPPSYSLLFPESSAGQSNSKQ</sequence>
<comment type="caution">
    <text evidence="4">The sequence shown here is derived from an EMBL/GenBank/DDBJ whole genome shotgun (WGS) entry which is preliminary data.</text>
</comment>
<feature type="domain" description="Arrestin C-terminal-like" evidence="3">
    <location>
        <begin position="168"/>
        <end position="293"/>
    </location>
</feature>
<dbReference type="AlphaFoldDB" id="A0A4Z2BBM7"/>
<evidence type="ECO:0000256" key="1">
    <source>
        <dbReference type="ARBA" id="ARBA00005298"/>
    </source>
</evidence>
<evidence type="ECO:0000259" key="3">
    <source>
        <dbReference type="SMART" id="SM01017"/>
    </source>
</evidence>
<evidence type="ECO:0000313" key="5">
    <source>
        <dbReference type="Proteomes" id="UP000516260"/>
    </source>
</evidence>
<dbReference type="EMBL" id="SWLE01000017">
    <property type="protein sequence ID" value="TNM89743.1"/>
    <property type="molecule type" value="Genomic_DNA"/>
</dbReference>
<dbReference type="SUPFAM" id="SSF81296">
    <property type="entry name" value="E set domains"/>
    <property type="match status" value="2"/>
</dbReference>
<gene>
    <name evidence="4" type="ORF">fugu_003977</name>
</gene>
<feature type="compositionally biased region" description="Pro residues" evidence="2">
    <location>
        <begin position="391"/>
        <end position="409"/>
    </location>
</feature>
<dbReference type="GO" id="GO:0015031">
    <property type="term" value="P:protein transport"/>
    <property type="evidence" value="ECO:0007669"/>
    <property type="project" value="TreeGrafter"/>
</dbReference>
<comment type="similarity">
    <text evidence="1">Belongs to the arrestin family.</text>
</comment>
<evidence type="ECO:0000256" key="2">
    <source>
        <dbReference type="SAM" id="MobiDB-lite"/>
    </source>
</evidence>
<dbReference type="SMART" id="SM01017">
    <property type="entry name" value="Arrestin_C"/>
    <property type="match status" value="1"/>
</dbReference>
<accession>A0A4Z2BBM7</accession>
<protein>
    <recommendedName>
        <fullName evidence="3">Arrestin C-terminal-like domain-containing protein</fullName>
    </recommendedName>
</protein>
<dbReference type="InterPro" id="IPR011022">
    <property type="entry name" value="Arrestin_C-like"/>
</dbReference>
<organism evidence="4 5">
    <name type="scientific">Takifugu bimaculatus</name>
    <dbReference type="NCBI Taxonomy" id="433685"/>
    <lineage>
        <taxon>Eukaryota</taxon>
        <taxon>Metazoa</taxon>
        <taxon>Chordata</taxon>
        <taxon>Craniata</taxon>
        <taxon>Vertebrata</taxon>
        <taxon>Euteleostomi</taxon>
        <taxon>Actinopterygii</taxon>
        <taxon>Neopterygii</taxon>
        <taxon>Teleostei</taxon>
        <taxon>Neoteleostei</taxon>
        <taxon>Acanthomorphata</taxon>
        <taxon>Eupercaria</taxon>
        <taxon>Tetraodontiformes</taxon>
        <taxon>Tetradontoidea</taxon>
        <taxon>Tetraodontidae</taxon>
        <taxon>Takifugu</taxon>
    </lineage>
</organism>
<name>A0A4Z2BBM7_9TELE</name>
<dbReference type="GO" id="GO:0007399">
    <property type="term" value="P:nervous system development"/>
    <property type="evidence" value="ECO:0007669"/>
    <property type="project" value="UniProtKB-ARBA"/>
</dbReference>